<protein>
    <submittedName>
        <fullName evidence="1">Uncharacterized protein</fullName>
    </submittedName>
</protein>
<dbReference type="EMBL" id="CAJNOQ010012923">
    <property type="protein sequence ID" value="CAF1310854.1"/>
    <property type="molecule type" value="Genomic_DNA"/>
</dbReference>
<accession>A0A815EF08</accession>
<gene>
    <name evidence="1" type="ORF">GPM918_LOCUS28984</name>
    <name evidence="2" type="ORF">SRO942_LOCUS29526</name>
</gene>
<sequence>MLSVVIFFGQYIEAWKSEIRVHLFHLTRRSDNSDCFPERGFSCDLCTTRNRVFTKKKRICKQTVKKIVSVPLSLYKTSGGVNENFIQYCQKKFSSRPIIIDGDDDDDDDVAVKLKWAGAMDDLNKLESKFSRVFEEHNEICVFV</sequence>
<comment type="caution">
    <text evidence="1">The sequence shown here is derived from an EMBL/GenBank/DDBJ whole genome shotgun (WGS) entry which is preliminary data.</text>
</comment>
<reference evidence="1" key="1">
    <citation type="submission" date="2021-02" db="EMBL/GenBank/DDBJ databases">
        <authorList>
            <person name="Nowell W R."/>
        </authorList>
    </citation>
    <scope>NUCLEOTIDE SEQUENCE</scope>
</reference>
<keyword evidence="3" id="KW-1185">Reference proteome</keyword>
<dbReference type="Proteomes" id="UP000681722">
    <property type="component" value="Unassembled WGS sequence"/>
</dbReference>
<proteinExistence type="predicted"/>
<evidence type="ECO:0000313" key="3">
    <source>
        <dbReference type="Proteomes" id="UP000663829"/>
    </source>
</evidence>
<evidence type="ECO:0000313" key="2">
    <source>
        <dbReference type="EMBL" id="CAF4148086.1"/>
    </source>
</evidence>
<dbReference type="Proteomes" id="UP000663829">
    <property type="component" value="Unassembled WGS sequence"/>
</dbReference>
<dbReference type="EMBL" id="CAJOBC010042340">
    <property type="protein sequence ID" value="CAF4148086.1"/>
    <property type="molecule type" value="Genomic_DNA"/>
</dbReference>
<evidence type="ECO:0000313" key="1">
    <source>
        <dbReference type="EMBL" id="CAF1310854.1"/>
    </source>
</evidence>
<organism evidence="1 3">
    <name type="scientific">Didymodactylos carnosus</name>
    <dbReference type="NCBI Taxonomy" id="1234261"/>
    <lineage>
        <taxon>Eukaryota</taxon>
        <taxon>Metazoa</taxon>
        <taxon>Spiralia</taxon>
        <taxon>Gnathifera</taxon>
        <taxon>Rotifera</taxon>
        <taxon>Eurotatoria</taxon>
        <taxon>Bdelloidea</taxon>
        <taxon>Philodinida</taxon>
        <taxon>Philodinidae</taxon>
        <taxon>Didymodactylos</taxon>
    </lineage>
</organism>
<dbReference type="AlphaFoldDB" id="A0A815EF08"/>
<name>A0A815EF08_9BILA</name>